<dbReference type="GO" id="GO:0006629">
    <property type="term" value="P:lipid metabolic process"/>
    <property type="evidence" value="ECO:0007669"/>
    <property type="project" value="InterPro"/>
</dbReference>
<dbReference type="Pfam" id="PF03009">
    <property type="entry name" value="GDPD"/>
    <property type="match status" value="1"/>
</dbReference>
<name>A0A919X7M4_9BACI</name>
<keyword evidence="1" id="KW-0732">Signal</keyword>
<dbReference type="Proteomes" id="UP000676917">
    <property type="component" value="Unassembled WGS sequence"/>
</dbReference>
<dbReference type="InterPro" id="IPR030395">
    <property type="entry name" value="GP_PDE_dom"/>
</dbReference>
<reference evidence="3" key="1">
    <citation type="submission" date="2021-03" db="EMBL/GenBank/DDBJ databases">
        <title>Antimicrobial resistance genes in bacteria isolated from Japanese honey, and their potential for conferring macrolide and lincosamide resistance in the American foulbrood pathogen Paenibacillus larvae.</title>
        <authorList>
            <person name="Okamoto M."/>
            <person name="Kumagai M."/>
            <person name="Kanamori H."/>
            <person name="Takamatsu D."/>
        </authorList>
    </citation>
    <scope>NUCLEOTIDE SEQUENCE</scope>
    <source>
        <strain evidence="3">J43TS3</strain>
    </source>
</reference>
<dbReference type="PANTHER" id="PTHR46211">
    <property type="entry name" value="GLYCEROPHOSPHORYL DIESTER PHOSPHODIESTERASE"/>
    <property type="match status" value="1"/>
</dbReference>
<feature type="signal peptide" evidence="1">
    <location>
        <begin position="1"/>
        <end position="28"/>
    </location>
</feature>
<comment type="caution">
    <text evidence="3">The sequence shown here is derived from an EMBL/GenBank/DDBJ whole genome shotgun (WGS) entry which is preliminary data.</text>
</comment>
<feature type="domain" description="GP-PDE" evidence="2">
    <location>
        <begin position="430"/>
        <end position="671"/>
    </location>
</feature>
<evidence type="ECO:0000256" key="1">
    <source>
        <dbReference type="SAM" id="SignalP"/>
    </source>
</evidence>
<dbReference type="Pfam" id="PF06439">
    <property type="entry name" value="3keto-disac_hyd"/>
    <property type="match status" value="1"/>
</dbReference>
<protein>
    <recommendedName>
        <fullName evidence="2">GP-PDE domain-containing protein</fullName>
    </recommendedName>
</protein>
<dbReference type="GO" id="GO:0008081">
    <property type="term" value="F:phosphoric diester hydrolase activity"/>
    <property type="evidence" value="ECO:0007669"/>
    <property type="project" value="InterPro"/>
</dbReference>
<dbReference type="InterPro" id="IPR010496">
    <property type="entry name" value="AL/BT2_dom"/>
</dbReference>
<dbReference type="SUPFAM" id="SSF51695">
    <property type="entry name" value="PLC-like phosphodiesterases"/>
    <property type="match status" value="2"/>
</dbReference>
<dbReference type="Gene3D" id="3.20.20.190">
    <property type="entry name" value="Phosphatidylinositol (PI) phosphodiesterase"/>
    <property type="match status" value="2"/>
</dbReference>
<accession>A0A919X7M4</accession>
<dbReference type="AlphaFoldDB" id="A0A919X7M4"/>
<evidence type="ECO:0000313" key="4">
    <source>
        <dbReference type="Proteomes" id="UP000676917"/>
    </source>
</evidence>
<dbReference type="EMBL" id="BORP01000002">
    <property type="protein sequence ID" value="GIO27016.1"/>
    <property type="molecule type" value="Genomic_DNA"/>
</dbReference>
<dbReference type="PANTHER" id="PTHR46211:SF14">
    <property type="entry name" value="GLYCEROPHOSPHODIESTER PHOSPHODIESTERASE"/>
    <property type="match status" value="1"/>
</dbReference>
<dbReference type="InterPro" id="IPR017946">
    <property type="entry name" value="PLC-like_Pdiesterase_TIM-brl"/>
</dbReference>
<dbReference type="RefSeq" id="WP_212920500.1">
    <property type="nucleotide sequence ID" value="NZ_BORP01000002.1"/>
</dbReference>
<dbReference type="Gene3D" id="2.60.120.560">
    <property type="entry name" value="Exo-inulinase, domain 1"/>
    <property type="match status" value="1"/>
</dbReference>
<gene>
    <name evidence="3" type="ORF">J43TS3_16270</name>
</gene>
<organism evidence="3 4">
    <name type="scientific">Ornithinibacillus bavariensis</name>
    <dbReference type="NCBI Taxonomy" id="545502"/>
    <lineage>
        <taxon>Bacteria</taxon>
        <taxon>Bacillati</taxon>
        <taxon>Bacillota</taxon>
        <taxon>Bacilli</taxon>
        <taxon>Bacillales</taxon>
        <taxon>Bacillaceae</taxon>
        <taxon>Ornithinibacillus</taxon>
    </lineage>
</organism>
<evidence type="ECO:0000313" key="3">
    <source>
        <dbReference type="EMBL" id="GIO27016.1"/>
    </source>
</evidence>
<sequence length="763" mass="85194">MRKRIYLIPMLAILFMLTYLLQTPHASANENKLIEENFNQLTNGQLPDGWEILEGNATTQDGKLILSSSSTSSPSRVLIPVPDKIGDYVFEADVTFKSAVDNARWVSLMYRVQNDNYPYYQFAVRKGTSALNGVEFAIRTESNTWSVPAKKFYPEDFRYGQAYRLKVIAKGERIQQYINGQLVIDTDLANQWLEGNLGFQVSGATVEFDNVLVTTRANDLPPIEHSNAFLPDEPDTNMVNAPTIISSDTNLLSGASNVLLDAQLNESGNIIVGDILLLDMLASIRGKAIPTIQVENQDVANGVIEVLDTVSTKDIHIISSNQEIINQIKAAHPQVRGAILYNKEHLNKHDLKKLVTDANRSRSMSIVLPERLITDKTVYYFHTRAIAVWGIGENIHDLLHAGVDGIITENPSKAVTAYSLYPENTFVQRPIVVAHRGVPSLAPENTMVGYHLAYDLGADLIETDVQQTKDGQLIIMHDTTVNRTTNGTGNVADLTLEEIRSLDAGIKFGPEFAGEKVPTFREFLQGFKDKDIILLIEVKAENIEEQVLQEIKDEGMEDMVVLQSFSIDTVKKFREIAPGISVGYLYSASVPGSEQQRIQDAEQMLNYATTIGARLNSSYGSLSEESITYMRQRGIINMHWTFRSQEPFEELLKKGLIGPITDYTQWLTDAPTKIDTPIKKRNLKVGKTATIQAKTFVNYRVDEKQNIETTLFASENEQNVQIEGNTITALSPGQAQIFAMHTFEMLGKQWNLVSVPIEVNISN</sequence>
<feature type="chain" id="PRO_5037503658" description="GP-PDE domain-containing protein" evidence="1">
    <location>
        <begin position="29"/>
        <end position="763"/>
    </location>
</feature>
<evidence type="ECO:0000259" key="2">
    <source>
        <dbReference type="PROSITE" id="PS51704"/>
    </source>
</evidence>
<dbReference type="PROSITE" id="PS51704">
    <property type="entry name" value="GP_PDE"/>
    <property type="match status" value="1"/>
</dbReference>
<keyword evidence="4" id="KW-1185">Reference proteome</keyword>
<proteinExistence type="predicted"/>